<protein>
    <submittedName>
        <fullName evidence="2">Uncharacterized protein</fullName>
    </submittedName>
</protein>
<gene>
    <name evidence="2" type="ORF">NAPIS_ORF00505</name>
    <name evidence="1" type="ORF">NAPIS_ORF01845</name>
</gene>
<proteinExistence type="predicted"/>
<accession>T0LC98</accession>
<sequence>MDHNKKFLPIIKVGGRKVIKKSNIGSNNNLRSFIDLNKEILCKTTIDEIILEKNSKILKFKNNIKIIYDENKKPIGIFLTGLPEIKTKIITNIPENFENAVIELNKEFFKEESELEKLLTID</sequence>
<reference evidence="2" key="1">
    <citation type="submission" date="2012-12" db="EMBL/GenBank/DDBJ databases">
        <authorList>
            <person name="Chen Y.P."/>
            <person name="Pettis J.S."/>
            <person name="Zhao Y."/>
            <person name="Liu X."/>
            <person name="Tallon L.J."/>
            <person name="Sadzewicz L.D."/>
            <person name="Li R."/>
            <person name="Zheng H."/>
            <person name="Huang S."/>
            <person name="Zhang X."/>
            <person name="Hamilton M.C."/>
            <person name="Pernal S.F."/>
            <person name="Melathopoulos A.P."/>
            <person name="Yan X."/>
            <person name="Evans J.D."/>
        </authorList>
    </citation>
    <scope>NUCLEOTIDE SEQUENCE</scope>
    <source>
        <strain evidence="2">BRL 01</strain>
    </source>
</reference>
<dbReference type="AlphaFoldDB" id="T0LC98"/>
<keyword evidence="3" id="KW-1185">Reference proteome</keyword>
<dbReference type="VEuPathDB" id="MicrosporidiaDB:NAPIS_ORF01845"/>
<dbReference type="EMBL" id="KE647063">
    <property type="protein sequence ID" value="EQB61924.1"/>
    <property type="molecule type" value="Genomic_DNA"/>
</dbReference>
<evidence type="ECO:0000313" key="1">
    <source>
        <dbReference type="EMBL" id="EQB60579.1"/>
    </source>
</evidence>
<dbReference type="EMBL" id="KE647271">
    <property type="protein sequence ID" value="EQB60579.1"/>
    <property type="molecule type" value="Genomic_DNA"/>
</dbReference>
<dbReference type="HOGENOM" id="CLU_2038721_0_0_1"/>
<name>T0LC98_9MICR</name>
<reference evidence="2 3" key="2">
    <citation type="journal article" date="2013" name="BMC Genomics">
        <title>Genome sequencing and comparative genomics of honey bee microsporidia, Nosema apis reveal novel insights into host-parasite interactions.</title>
        <authorList>
            <person name="Chen Yp."/>
            <person name="Pettis J.S."/>
            <person name="Zhao Y."/>
            <person name="Liu X."/>
            <person name="Tallon L.J."/>
            <person name="Sadzewicz L.D."/>
            <person name="Li R."/>
            <person name="Zheng H."/>
            <person name="Huang S."/>
            <person name="Zhang X."/>
            <person name="Hamilton M.C."/>
            <person name="Pernal S.F."/>
            <person name="Melathopoulos A.P."/>
            <person name="Yan X."/>
            <person name="Evans J.D."/>
        </authorList>
    </citation>
    <scope>NUCLEOTIDE SEQUENCE [LARGE SCALE GENOMIC DNA]</scope>
    <source>
        <strain evidence="2 3">BRL 01</strain>
    </source>
</reference>
<dbReference type="VEuPathDB" id="MicrosporidiaDB:NAPIS_ORF00505"/>
<evidence type="ECO:0000313" key="2">
    <source>
        <dbReference type="EMBL" id="EQB61924.1"/>
    </source>
</evidence>
<organism evidence="2 3">
    <name type="scientific">Vairimorpha apis BRL 01</name>
    <dbReference type="NCBI Taxonomy" id="1037528"/>
    <lineage>
        <taxon>Eukaryota</taxon>
        <taxon>Fungi</taxon>
        <taxon>Fungi incertae sedis</taxon>
        <taxon>Microsporidia</taxon>
        <taxon>Nosematidae</taxon>
        <taxon>Vairimorpha</taxon>
    </lineage>
</organism>
<dbReference type="Proteomes" id="UP000053780">
    <property type="component" value="Unassembled WGS sequence"/>
</dbReference>
<evidence type="ECO:0000313" key="3">
    <source>
        <dbReference type="Proteomes" id="UP000053780"/>
    </source>
</evidence>
<dbReference type="OrthoDB" id="2194393at2759"/>